<dbReference type="Proteomes" id="UP000015103">
    <property type="component" value="Unassembled WGS sequence"/>
</dbReference>
<name>T1ICU1_RHOPR</name>
<dbReference type="EnsemblMetazoa" id="RPRC014111-RA">
    <property type="protein sequence ID" value="RPRC014111-PA"/>
    <property type="gene ID" value="RPRC014111"/>
</dbReference>
<evidence type="ECO:0000313" key="1">
    <source>
        <dbReference type="EnsemblMetazoa" id="RPRC014111-PA"/>
    </source>
</evidence>
<protein>
    <submittedName>
        <fullName evidence="1">Uncharacterized protein</fullName>
    </submittedName>
</protein>
<dbReference type="VEuPathDB" id="VectorBase:RPRC014111"/>
<sequence>METVFIKVEDIFNNEQDNFLDENTEAFMEETDVEDSGSTYNEEELIVPVEVPLIEKISNKCSATVYNCTKFVNFNGKPNHCNEYDNIWSLHENVLLQTSGNLCYYNEWDHNYFLMPVYIILHFRDSKMILKR</sequence>
<keyword evidence="2" id="KW-1185">Reference proteome</keyword>
<dbReference type="AlphaFoldDB" id="T1ICU1"/>
<evidence type="ECO:0000313" key="2">
    <source>
        <dbReference type="Proteomes" id="UP000015103"/>
    </source>
</evidence>
<dbReference type="HOGENOM" id="CLU_1919652_0_0_1"/>
<reference evidence="1" key="1">
    <citation type="submission" date="2015-05" db="UniProtKB">
        <authorList>
            <consortium name="EnsemblMetazoa"/>
        </authorList>
    </citation>
    <scope>IDENTIFICATION</scope>
</reference>
<dbReference type="EMBL" id="ACPB03016510">
    <property type="status" value="NOT_ANNOTATED_CDS"/>
    <property type="molecule type" value="Genomic_DNA"/>
</dbReference>
<dbReference type="InParanoid" id="T1ICU1"/>
<proteinExistence type="predicted"/>
<accession>T1ICU1</accession>
<organism evidence="1 2">
    <name type="scientific">Rhodnius prolixus</name>
    <name type="common">Triatomid bug</name>
    <dbReference type="NCBI Taxonomy" id="13249"/>
    <lineage>
        <taxon>Eukaryota</taxon>
        <taxon>Metazoa</taxon>
        <taxon>Ecdysozoa</taxon>
        <taxon>Arthropoda</taxon>
        <taxon>Hexapoda</taxon>
        <taxon>Insecta</taxon>
        <taxon>Pterygota</taxon>
        <taxon>Neoptera</taxon>
        <taxon>Paraneoptera</taxon>
        <taxon>Hemiptera</taxon>
        <taxon>Heteroptera</taxon>
        <taxon>Panheteroptera</taxon>
        <taxon>Cimicomorpha</taxon>
        <taxon>Reduviidae</taxon>
        <taxon>Triatominae</taxon>
        <taxon>Rhodnius</taxon>
    </lineage>
</organism>